<evidence type="ECO:0000259" key="3">
    <source>
        <dbReference type="PROSITE" id="PS51832"/>
    </source>
</evidence>
<accession>A0A917N8Z9</accession>
<dbReference type="CDD" id="cd00130">
    <property type="entry name" value="PAS"/>
    <property type="match status" value="2"/>
</dbReference>
<dbReference type="InterPro" id="IPR013655">
    <property type="entry name" value="PAS_fold_3"/>
</dbReference>
<dbReference type="Pfam" id="PF13426">
    <property type="entry name" value="PAS_9"/>
    <property type="match status" value="1"/>
</dbReference>
<dbReference type="PROSITE" id="PS50113">
    <property type="entry name" value="PAC"/>
    <property type="match status" value="1"/>
</dbReference>
<feature type="domain" description="HD-GYP" evidence="3">
    <location>
        <begin position="251"/>
        <end position="446"/>
    </location>
</feature>
<dbReference type="NCBIfam" id="TIGR00229">
    <property type="entry name" value="sensory_box"/>
    <property type="match status" value="2"/>
</dbReference>
<dbReference type="PANTHER" id="PTHR43155:SF2">
    <property type="entry name" value="CYCLIC DI-GMP PHOSPHODIESTERASE PA4108"/>
    <property type="match status" value="1"/>
</dbReference>
<dbReference type="SMART" id="SM00086">
    <property type="entry name" value="PAC"/>
    <property type="match status" value="1"/>
</dbReference>
<dbReference type="SMART" id="SM00091">
    <property type="entry name" value="PAS"/>
    <property type="match status" value="2"/>
</dbReference>
<dbReference type="PROSITE" id="PS51832">
    <property type="entry name" value="HD_GYP"/>
    <property type="match status" value="1"/>
</dbReference>
<name>A0A917N8Z9_9GAMM</name>
<dbReference type="InterPro" id="IPR035965">
    <property type="entry name" value="PAS-like_dom_sf"/>
</dbReference>
<feature type="domain" description="PAS" evidence="1">
    <location>
        <begin position="1"/>
        <end position="70"/>
    </location>
</feature>
<dbReference type="SUPFAM" id="SSF55785">
    <property type="entry name" value="PYP-like sensor domain (PAS domain)"/>
    <property type="match status" value="2"/>
</dbReference>
<dbReference type="Pfam" id="PF13487">
    <property type="entry name" value="HD_5"/>
    <property type="match status" value="1"/>
</dbReference>
<dbReference type="InterPro" id="IPR001610">
    <property type="entry name" value="PAC"/>
</dbReference>
<organism evidence="4 5">
    <name type="scientific">Legionella impletisoli</name>
    <dbReference type="NCBI Taxonomy" id="343510"/>
    <lineage>
        <taxon>Bacteria</taxon>
        <taxon>Pseudomonadati</taxon>
        <taxon>Pseudomonadota</taxon>
        <taxon>Gammaproteobacteria</taxon>
        <taxon>Legionellales</taxon>
        <taxon>Legionellaceae</taxon>
        <taxon>Legionella</taxon>
    </lineage>
</organism>
<proteinExistence type="predicted"/>
<evidence type="ECO:0000313" key="4">
    <source>
        <dbReference type="EMBL" id="GGI79354.1"/>
    </source>
</evidence>
<gene>
    <name evidence="4" type="ORF">GCM10007966_04880</name>
</gene>
<dbReference type="OrthoDB" id="9764808at2"/>
<dbReference type="Pfam" id="PF08447">
    <property type="entry name" value="PAS_3"/>
    <property type="match status" value="1"/>
</dbReference>
<dbReference type="InterPro" id="IPR000700">
    <property type="entry name" value="PAS-assoc_C"/>
</dbReference>
<comment type="caution">
    <text evidence="4">The sequence shown here is derived from an EMBL/GenBank/DDBJ whole genome shotgun (WGS) entry which is preliminary data.</text>
</comment>
<dbReference type="SUPFAM" id="SSF109604">
    <property type="entry name" value="HD-domain/PDEase-like"/>
    <property type="match status" value="1"/>
</dbReference>
<reference evidence="4" key="1">
    <citation type="journal article" date="2014" name="Int. J. Syst. Evol. Microbiol.">
        <title>Complete genome sequence of Corynebacterium casei LMG S-19264T (=DSM 44701T), isolated from a smear-ripened cheese.</title>
        <authorList>
            <consortium name="US DOE Joint Genome Institute (JGI-PGF)"/>
            <person name="Walter F."/>
            <person name="Albersmeier A."/>
            <person name="Kalinowski J."/>
            <person name="Ruckert C."/>
        </authorList>
    </citation>
    <scope>NUCLEOTIDE SEQUENCE</scope>
    <source>
        <strain evidence="4">JCM 13919</strain>
    </source>
</reference>
<dbReference type="PROSITE" id="PS50112">
    <property type="entry name" value="PAS"/>
    <property type="match status" value="2"/>
</dbReference>
<evidence type="ECO:0000259" key="1">
    <source>
        <dbReference type="PROSITE" id="PS50112"/>
    </source>
</evidence>
<dbReference type="Proteomes" id="UP000630149">
    <property type="component" value="Unassembled WGS sequence"/>
</dbReference>
<dbReference type="InterPro" id="IPR000014">
    <property type="entry name" value="PAS"/>
</dbReference>
<sequence length="457" mass="52331">MNYDEIFEKSPEGMLIFDNEGNIVLANECLSRLLLYEEQELVGTKLSELFNEADANKILSKSLNLALEDSITINSAMRKKTGALAYTQTKFKRISPELLLAVVRDVAVNIEILQQLQSSEENFRQITEHIRDVFFLNDAKTREFVYISPGYEKIWQRPLSELYDQPDSWLNFIHPEDRKRVEKLYAEKQKTGKFNAKYRIIRPDGKTRCIHARVFPIYDDEGKLYRMAGIAEDITDEIQAVQDQRQESHIAGKSIHELMVAIITAFEQRDPYTVGHQNNVAYLSKAIAKELDFDTERLKGLELAALVHDIGKIGIPAEILNKPTQLTDIEYELIKTHPKAGYDILKNIQFPWPVAEIVLMHHERLDGSGYPQGLKGDQILLEAKIIAVADCLDEMLSYRPYHPSFGLKAAMDKLQQASQQFDEDILKTCAYLLFEKKIDPYVSKPSLLNGKDIFSIS</sequence>
<dbReference type="RefSeq" id="WP_131775980.1">
    <property type="nucleotide sequence ID" value="NZ_BMOB01000002.1"/>
</dbReference>
<dbReference type="NCBIfam" id="TIGR00277">
    <property type="entry name" value="HDIG"/>
    <property type="match status" value="1"/>
</dbReference>
<dbReference type="InterPro" id="IPR037522">
    <property type="entry name" value="HD_GYP_dom"/>
</dbReference>
<dbReference type="InterPro" id="IPR006675">
    <property type="entry name" value="HDIG_dom"/>
</dbReference>
<keyword evidence="5" id="KW-1185">Reference proteome</keyword>
<feature type="domain" description="PAC" evidence="2">
    <location>
        <begin position="194"/>
        <end position="246"/>
    </location>
</feature>
<feature type="domain" description="PAS" evidence="1">
    <location>
        <begin position="119"/>
        <end position="192"/>
    </location>
</feature>
<dbReference type="Gene3D" id="3.30.450.20">
    <property type="entry name" value="PAS domain"/>
    <property type="match status" value="2"/>
</dbReference>
<dbReference type="SMART" id="SM00471">
    <property type="entry name" value="HDc"/>
    <property type="match status" value="1"/>
</dbReference>
<dbReference type="AlphaFoldDB" id="A0A917N8Z9"/>
<evidence type="ECO:0000313" key="5">
    <source>
        <dbReference type="Proteomes" id="UP000630149"/>
    </source>
</evidence>
<dbReference type="InterPro" id="IPR003607">
    <property type="entry name" value="HD/PDEase_dom"/>
</dbReference>
<evidence type="ECO:0000259" key="2">
    <source>
        <dbReference type="PROSITE" id="PS50113"/>
    </source>
</evidence>
<dbReference type="EMBL" id="BMOB01000002">
    <property type="protein sequence ID" value="GGI79354.1"/>
    <property type="molecule type" value="Genomic_DNA"/>
</dbReference>
<evidence type="ECO:0008006" key="6">
    <source>
        <dbReference type="Google" id="ProtNLM"/>
    </source>
</evidence>
<dbReference type="GO" id="GO:0008081">
    <property type="term" value="F:phosphoric diester hydrolase activity"/>
    <property type="evidence" value="ECO:0007669"/>
    <property type="project" value="UniProtKB-ARBA"/>
</dbReference>
<reference evidence="4" key="2">
    <citation type="submission" date="2020-09" db="EMBL/GenBank/DDBJ databases">
        <authorList>
            <person name="Sun Q."/>
            <person name="Ohkuma M."/>
        </authorList>
    </citation>
    <scope>NUCLEOTIDE SEQUENCE</scope>
    <source>
        <strain evidence="4">JCM 13919</strain>
    </source>
</reference>
<dbReference type="CDD" id="cd00077">
    <property type="entry name" value="HDc"/>
    <property type="match status" value="1"/>
</dbReference>
<protein>
    <recommendedName>
        <fullName evidence="6">Metal dependent phosphohydrolase</fullName>
    </recommendedName>
</protein>
<dbReference type="Gene3D" id="1.10.3210.10">
    <property type="entry name" value="Hypothetical protein af1432"/>
    <property type="match status" value="1"/>
</dbReference>
<dbReference type="PANTHER" id="PTHR43155">
    <property type="entry name" value="CYCLIC DI-GMP PHOSPHODIESTERASE PA4108-RELATED"/>
    <property type="match status" value="1"/>
</dbReference>